<dbReference type="EMBL" id="LFND01000001">
    <property type="protein sequence ID" value="KMQ66601.1"/>
    <property type="molecule type" value="Genomic_DNA"/>
</dbReference>
<dbReference type="Proteomes" id="UP000036261">
    <property type="component" value="Unassembled WGS sequence"/>
</dbReference>
<evidence type="ECO:0000313" key="1">
    <source>
        <dbReference type="EMBL" id="KMQ66601.1"/>
    </source>
</evidence>
<keyword evidence="2" id="KW-1185">Reference proteome</keyword>
<dbReference type="STRING" id="558151.ACM46_03515"/>
<accession>A0A0J7IKP4</accession>
<gene>
    <name evidence="1" type="ORF">ACM46_03515</name>
</gene>
<evidence type="ECO:0000313" key="2">
    <source>
        <dbReference type="Proteomes" id="UP000036261"/>
    </source>
</evidence>
<dbReference type="AlphaFoldDB" id="A0A0J7IKP4"/>
<sequence length="74" mass="8927">MMRFSILKFFFIDQVFIIFYIQYLDLQLQISGMKYNYTLLKSSNLFVEKFSICFSYRFGSHGQFILLKTVLHGF</sequence>
<name>A0A0J7IKP4_9FLAO</name>
<comment type="caution">
    <text evidence="1">The sequence shown here is derived from an EMBL/GenBank/DDBJ whole genome shotgun (WGS) entry which is preliminary data.</text>
</comment>
<dbReference type="PATRIC" id="fig|558151.6.peg.739"/>
<organism evidence="1 2">
    <name type="scientific">Chryseobacterium angstadtii</name>
    <dbReference type="NCBI Taxonomy" id="558151"/>
    <lineage>
        <taxon>Bacteria</taxon>
        <taxon>Pseudomonadati</taxon>
        <taxon>Bacteroidota</taxon>
        <taxon>Flavobacteriia</taxon>
        <taxon>Flavobacteriales</taxon>
        <taxon>Weeksellaceae</taxon>
        <taxon>Chryseobacterium group</taxon>
        <taxon>Chryseobacterium</taxon>
    </lineage>
</organism>
<proteinExistence type="predicted"/>
<reference evidence="1 2" key="1">
    <citation type="journal article" date="2013" name="Int. J. Syst. Evol. Microbiol.">
        <title>Chryseobacterium angstadtii sp. nov., isolated from a newt tank.</title>
        <authorList>
            <person name="Kirk K.E."/>
            <person name="Hoffman J.A."/>
            <person name="Smith K.A."/>
            <person name="Strahan B.L."/>
            <person name="Failor K.C."/>
            <person name="Krebs J.E."/>
            <person name="Gale A.N."/>
            <person name="Do T.D."/>
            <person name="Sontag T.C."/>
            <person name="Batties A.M."/>
            <person name="Mistiszyn K."/>
            <person name="Newman J.D."/>
        </authorList>
    </citation>
    <scope>NUCLEOTIDE SEQUENCE [LARGE SCALE GENOMIC DNA]</scope>
    <source>
        <strain evidence="1 2">KM</strain>
    </source>
</reference>
<protein>
    <submittedName>
        <fullName evidence="1">Uncharacterized protein</fullName>
    </submittedName>
</protein>